<dbReference type="OrthoDB" id="9766163at2"/>
<dbReference type="RefSeq" id="WP_112306146.1">
    <property type="nucleotide sequence ID" value="NZ_QMDV01000003.1"/>
</dbReference>
<evidence type="ECO:0000256" key="1">
    <source>
        <dbReference type="SAM" id="Coils"/>
    </source>
</evidence>
<dbReference type="GO" id="GO:1990112">
    <property type="term" value="C:RQC complex"/>
    <property type="evidence" value="ECO:0007669"/>
    <property type="project" value="TreeGrafter"/>
</dbReference>
<proteinExistence type="predicted"/>
<dbReference type="Gene3D" id="2.30.310.10">
    <property type="entry name" value="ibrinogen binding protein from staphylococcus aureus domain"/>
    <property type="match status" value="1"/>
</dbReference>
<comment type="caution">
    <text evidence="3">The sequence shown here is derived from an EMBL/GenBank/DDBJ whole genome shotgun (WGS) entry which is preliminary data.</text>
</comment>
<dbReference type="PANTHER" id="PTHR15239">
    <property type="entry name" value="NUCLEAR EXPORT MEDIATOR FACTOR NEMF"/>
    <property type="match status" value="1"/>
</dbReference>
<keyword evidence="1" id="KW-0175">Coiled coil</keyword>
<gene>
    <name evidence="3" type="ORF">DP923_12340</name>
</gene>
<dbReference type="GO" id="GO:0072344">
    <property type="term" value="P:rescue of stalled ribosome"/>
    <property type="evidence" value="ECO:0007669"/>
    <property type="project" value="TreeGrafter"/>
</dbReference>
<evidence type="ECO:0000313" key="4">
    <source>
        <dbReference type="Proteomes" id="UP000251692"/>
    </source>
</evidence>
<dbReference type="Pfam" id="PF05833">
    <property type="entry name" value="NFACT_N"/>
    <property type="match status" value="1"/>
</dbReference>
<feature type="domain" description="NFACT RNA-binding" evidence="2">
    <location>
        <begin position="407"/>
        <end position="503"/>
    </location>
</feature>
<dbReference type="GO" id="GO:0043023">
    <property type="term" value="F:ribosomal large subunit binding"/>
    <property type="evidence" value="ECO:0007669"/>
    <property type="project" value="TreeGrafter"/>
</dbReference>
<dbReference type="Proteomes" id="UP000251692">
    <property type="component" value="Unassembled WGS sequence"/>
</dbReference>
<dbReference type="InterPro" id="IPR008532">
    <property type="entry name" value="NFACT_RNA-bd"/>
</dbReference>
<name>A0A364RE34_9BACT</name>
<organism evidence="3 4">
    <name type="scientific">Pontibacter arcticus</name>
    <dbReference type="NCBI Taxonomy" id="2080288"/>
    <lineage>
        <taxon>Bacteria</taxon>
        <taxon>Pseudomonadati</taxon>
        <taxon>Bacteroidota</taxon>
        <taxon>Cytophagia</taxon>
        <taxon>Cytophagales</taxon>
        <taxon>Hymenobacteraceae</taxon>
        <taxon>Pontibacter</taxon>
    </lineage>
</organism>
<dbReference type="InterPro" id="IPR051608">
    <property type="entry name" value="RQC_Subunit_NEMF"/>
</dbReference>
<dbReference type="AlphaFoldDB" id="A0A364RE34"/>
<reference evidence="3 4" key="1">
    <citation type="submission" date="2018-06" db="EMBL/GenBank/DDBJ databases">
        <authorList>
            <person name="Liu Z.-W."/>
        </authorList>
    </citation>
    <scope>NUCLEOTIDE SEQUENCE [LARGE SCALE GENOMIC DNA]</scope>
    <source>
        <strain evidence="3 4">2b14</strain>
    </source>
</reference>
<reference evidence="3 4" key="2">
    <citation type="submission" date="2018-07" db="EMBL/GenBank/DDBJ databases">
        <title>Pontibacter sp. 2b14 genomic sequence and assembly.</title>
        <authorList>
            <person name="Du Z.-J."/>
        </authorList>
    </citation>
    <scope>NUCLEOTIDE SEQUENCE [LARGE SCALE GENOMIC DNA]</scope>
    <source>
        <strain evidence="3 4">2b14</strain>
    </source>
</reference>
<feature type="coiled-coil region" evidence="1">
    <location>
        <begin position="338"/>
        <end position="401"/>
    </location>
</feature>
<sequence>MHQNYYFIRQLSEALKPALLGKKIVTAFSQNKDELILGFAGQHQEFYIRALLTSRFSSLSFPDVFNRARANSVDLLEDMQGHTVEDVVQHLNERSFYLRLSGGMQLLFKLFGNRSNVIFYQNGEPPELFQNKFGSDADLDPEQLDRAIPQHYEAFVAAGGDLRKLYPTFGELPNLYLQEQRYSQLDLEQQWELVQALLDILEAPTQYYIIRLNGKLRLSLLELGTVEHTFAHPLEALNAYTRYYLAETGFQQQYEQASQLLSRKLQVTQTILQQTETKLQELRHDRSYRQNADVIMANLTNIPARARQVELYDFYTDQNRIYTLKESETPQKFAERLYRKAKNQHVEVTQLAEKAERKLEEVIVLEDALQALAEVKDFKQMKAYQREYEHLLSQKQQAQQEIPFRVFEAEGFKILVGKSAKNNDLLTQRHTHKDDLWLHAKDVSGSHVVIKQKAGKTIPATVLEKAAQLAAYYSKRKTDSLCPVLYTPKKYVRKPKGAAPGSVAVDREKVILVKPENPFERLH</sequence>
<dbReference type="GO" id="GO:0000049">
    <property type="term" value="F:tRNA binding"/>
    <property type="evidence" value="ECO:0007669"/>
    <property type="project" value="TreeGrafter"/>
</dbReference>
<evidence type="ECO:0000313" key="3">
    <source>
        <dbReference type="EMBL" id="RAU82553.1"/>
    </source>
</evidence>
<evidence type="ECO:0000259" key="2">
    <source>
        <dbReference type="Pfam" id="PF05670"/>
    </source>
</evidence>
<dbReference type="PANTHER" id="PTHR15239:SF6">
    <property type="entry name" value="RIBOSOME QUALITY CONTROL COMPLEX SUBUNIT NEMF"/>
    <property type="match status" value="1"/>
</dbReference>
<accession>A0A364RE34</accession>
<protein>
    <recommendedName>
        <fullName evidence="2">NFACT RNA-binding domain-containing protein</fullName>
    </recommendedName>
</protein>
<keyword evidence="4" id="KW-1185">Reference proteome</keyword>
<dbReference type="EMBL" id="QMDV01000003">
    <property type="protein sequence ID" value="RAU82553.1"/>
    <property type="molecule type" value="Genomic_DNA"/>
</dbReference>
<dbReference type="Pfam" id="PF05670">
    <property type="entry name" value="NFACT-R_1"/>
    <property type="match status" value="1"/>
</dbReference>